<dbReference type="GO" id="GO:0032259">
    <property type="term" value="P:methylation"/>
    <property type="evidence" value="ECO:0007669"/>
    <property type="project" value="UniProtKB-KW"/>
</dbReference>
<dbReference type="RefSeq" id="WP_127904682.1">
    <property type="nucleotide sequence ID" value="NZ_RQXX01000001.1"/>
</dbReference>
<feature type="binding site" evidence="6">
    <location>
        <position position="91"/>
    </location>
    <ligand>
        <name>S-adenosyl-L-methionine</name>
        <dbReference type="ChEBI" id="CHEBI:59789"/>
    </ligand>
</feature>
<evidence type="ECO:0000256" key="4">
    <source>
        <dbReference type="ARBA" id="ARBA00022691"/>
    </source>
</evidence>
<dbReference type="Gene3D" id="1.10.155.10">
    <property type="entry name" value="Chemotaxis receptor methyltransferase CheR, N-terminal domain"/>
    <property type="match status" value="1"/>
</dbReference>
<feature type="binding site" evidence="6">
    <location>
        <position position="97"/>
    </location>
    <ligand>
        <name>S-adenosyl-L-methionine</name>
        <dbReference type="ChEBI" id="CHEBI:59789"/>
    </ligand>
</feature>
<keyword evidence="3 5" id="KW-0808">Transferase</keyword>
<feature type="binding site" evidence="6">
    <location>
        <position position="135"/>
    </location>
    <ligand>
        <name>S-adenosyl-L-methionine</name>
        <dbReference type="ChEBI" id="CHEBI:59789"/>
    </ligand>
</feature>
<dbReference type="Pfam" id="PF01739">
    <property type="entry name" value="CheR"/>
    <property type="match status" value="1"/>
</dbReference>
<dbReference type="Gene3D" id="3.40.50.150">
    <property type="entry name" value="Vaccinia Virus protein VP39"/>
    <property type="match status" value="1"/>
</dbReference>
<dbReference type="SMART" id="SM00138">
    <property type="entry name" value="MeTrc"/>
    <property type="match status" value="1"/>
</dbReference>
<dbReference type="Pfam" id="PF03705">
    <property type="entry name" value="CheR_N"/>
    <property type="match status" value="1"/>
</dbReference>
<dbReference type="InterPro" id="IPR036804">
    <property type="entry name" value="CheR_N_sf"/>
</dbReference>
<dbReference type="InterPro" id="IPR050903">
    <property type="entry name" value="Bact_Chemotaxis_MeTrfase"/>
</dbReference>
<evidence type="ECO:0000256" key="5">
    <source>
        <dbReference type="PIRNR" id="PIRNR000410"/>
    </source>
</evidence>
<gene>
    <name evidence="8" type="ORF">EKE94_00650</name>
</gene>
<feature type="binding site" evidence="6">
    <location>
        <position position="161"/>
    </location>
    <ligand>
        <name>S-adenosyl-L-methionine</name>
        <dbReference type="ChEBI" id="CHEBI:59789"/>
    </ligand>
</feature>
<comment type="function">
    <text evidence="5">Methylation of the membrane-bound methyl-accepting chemotaxis proteins (MCP) to form gamma-glutamyl methyl ester residues in MCP.</text>
</comment>
<evidence type="ECO:0000256" key="6">
    <source>
        <dbReference type="PIRSR" id="PIRSR000410-1"/>
    </source>
</evidence>
<dbReference type="EMBL" id="RQXX01000001">
    <property type="protein sequence ID" value="RVV99241.1"/>
    <property type="molecule type" value="Genomic_DNA"/>
</dbReference>
<dbReference type="PANTHER" id="PTHR24422:SF19">
    <property type="entry name" value="CHEMOTAXIS PROTEIN METHYLTRANSFERASE"/>
    <property type="match status" value="1"/>
</dbReference>
<sequence length="295" mass="32326">MSGAVAPSPDPGTSGSREFPFSDEDFHLIATTLRDWAGIHLADNKKPLVYSRLAKRLRALGQSSFTSYCNFVLSDAGSGERDHFLAALTTNVTAFFREEHHFQMLARDVAPELVARARAGGRVRLWSAACSTGQEAYCIAMTLIEACPDIHRHDVRILATDIDTTVLATASEGRYQVAAQTGLDPARRAKFFDEHADGSISARDDLKRLIAFRPLNLMASWPVSGPFDVIFCRNVAIYFERETQAQIWSRFAELLAPGGALYIGHSERVANETGIGLKSAGITAYRKTAGPGFRT</sequence>
<dbReference type="Proteomes" id="UP000285908">
    <property type="component" value="Unassembled WGS sequence"/>
</dbReference>
<evidence type="ECO:0000256" key="1">
    <source>
        <dbReference type="ARBA" id="ARBA00001541"/>
    </source>
</evidence>
<evidence type="ECO:0000256" key="3">
    <source>
        <dbReference type="ARBA" id="ARBA00022679"/>
    </source>
</evidence>
<feature type="domain" description="CheR-type methyltransferase" evidence="7">
    <location>
        <begin position="14"/>
        <end position="290"/>
    </location>
</feature>
<dbReference type="PROSITE" id="PS50123">
    <property type="entry name" value="CHER"/>
    <property type="match status" value="1"/>
</dbReference>
<keyword evidence="9" id="KW-1185">Reference proteome</keyword>
<dbReference type="InterPro" id="IPR029063">
    <property type="entry name" value="SAM-dependent_MTases_sf"/>
</dbReference>
<dbReference type="AlphaFoldDB" id="A0A438AKA4"/>
<feature type="binding site" evidence="6">
    <location>
        <begin position="216"/>
        <end position="217"/>
    </location>
    <ligand>
        <name>S-adenosyl-L-methionine</name>
        <dbReference type="ChEBI" id="CHEBI:59789"/>
    </ligand>
</feature>
<name>A0A438AKA4_9RHOB</name>
<keyword evidence="4 5" id="KW-0949">S-adenosyl-L-methionine</keyword>
<organism evidence="8 9">
    <name type="scientific">Mesobaculum littorinae</name>
    <dbReference type="NCBI Taxonomy" id="2486419"/>
    <lineage>
        <taxon>Bacteria</taxon>
        <taxon>Pseudomonadati</taxon>
        <taxon>Pseudomonadota</taxon>
        <taxon>Alphaproteobacteria</taxon>
        <taxon>Rhodobacterales</taxon>
        <taxon>Roseobacteraceae</taxon>
        <taxon>Mesobaculum</taxon>
    </lineage>
</organism>
<keyword evidence="2 5" id="KW-0489">Methyltransferase</keyword>
<evidence type="ECO:0000256" key="2">
    <source>
        <dbReference type="ARBA" id="ARBA00022603"/>
    </source>
</evidence>
<dbReference type="SUPFAM" id="SSF53335">
    <property type="entry name" value="S-adenosyl-L-methionine-dependent methyltransferases"/>
    <property type="match status" value="1"/>
</dbReference>
<reference evidence="8 9" key="1">
    <citation type="submission" date="2018-11" db="EMBL/GenBank/DDBJ databases">
        <title>Mesobaculum littorinae gen. nov., sp. nov., isolated from Littorina scabra that represents a novel genus of the order Rhodobacteraceae.</title>
        <authorList>
            <person name="Li F."/>
        </authorList>
    </citation>
    <scope>NUCLEOTIDE SEQUENCE [LARGE SCALE GENOMIC DNA]</scope>
    <source>
        <strain evidence="8 9">M0103</strain>
    </source>
</reference>
<dbReference type="OrthoDB" id="9816309at2"/>
<evidence type="ECO:0000313" key="8">
    <source>
        <dbReference type="EMBL" id="RVV99241.1"/>
    </source>
</evidence>
<dbReference type="InterPro" id="IPR022642">
    <property type="entry name" value="CheR_C"/>
</dbReference>
<feature type="binding site" evidence="6">
    <location>
        <position position="93"/>
    </location>
    <ligand>
        <name>S-adenosyl-L-methionine</name>
        <dbReference type="ChEBI" id="CHEBI:59789"/>
    </ligand>
</feature>
<proteinExistence type="predicted"/>
<dbReference type="InterPro" id="IPR022641">
    <property type="entry name" value="CheR_N"/>
</dbReference>
<dbReference type="InterPro" id="IPR000780">
    <property type="entry name" value="CheR_MeTrfase"/>
</dbReference>
<evidence type="ECO:0000313" key="9">
    <source>
        <dbReference type="Proteomes" id="UP000285908"/>
    </source>
</evidence>
<feature type="binding site" evidence="6">
    <location>
        <begin position="233"/>
        <end position="234"/>
    </location>
    <ligand>
        <name>S-adenosyl-L-methionine</name>
        <dbReference type="ChEBI" id="CHEBI:59789"/>
    </ligand>
</feature>
<dbReference type="SUPFAM" id="SSF47757">
    <property type="entry name" value="Chemotaxis receptor methyltransferase CheR, N-terminal domain"/>
    <property type="match status" value="1"/>
</dbReference>
<protein>
    <recommendedName>
        <fullName evidence="5">Chemotaxis protein methyltransferase</fullName>
        <ecNumber evidence="5">2.1.1.80</ecNumber>
    </recommendedName>
</protein>
<dbReference type="GO" id="GO:0008983">
    <property type="term" value="F:protein-glutamate O-methyltransferase activity"/>
    <property type="evidence" value="ECO:0007669"/>
    <property type="project" value="UniProtKB-EC"/>
</dbReference>
<dbReference type="PRINTS" id="PR00996">
    <property type="entry name" value="CHERMTFRASE"/>
</dbReference>
<dbReference type="PIRSF" id="PIRSF000410">
    <property type="entry name" value="CheR"/>
    <property type="match status" value="1"/>
</dbReference>
<comment type="catalytic activity">
    <reaction evidence="1 5">
        <text>L-glutamyl-[protein] + S-adenosyl-L-methionine = [protein]-L-glutamate 5-O-methyl ester + S-adenosyl-L-homocysteine</text>
        <dbReference type="Rhea" id="RHEA:24452"/>
        <dbReference type="Rhea" id="RHEA-COMP:10208"/>
        <dbReference type="Rhea" id="RHEA-COMP:10311"/>
        <dbReference type="ChEBI" id="CHEBI:29973"/>
        <dbReference type="ChEBI" id="CHEBI:57856"/>
        <dbReference type="ChEBI" id="CHEBI:59789"/>
        <dbReference type="ChEBI" id="CHEBI:82795"/>
        <dbReference type="EC" id="2.1.1.80"/>
    </reaction>
</comment>
<dbReference type="EC" id="2.1.1.80" evidence="5"/>
<dbReference type="InterPro" id="IPR026024">
    <property type="entry name" value="Chemotaxis_MeTrfase_CheR"/>
</dbReference>
<accession>A0A438AKA4</accession>
<comment type="caution">
    <text evidence="8">The sequence shown here is derived from an EMBL/GenBank/DDBJ whole genome shotgun (WGS) entry which is preliminary data.</text>
</comment>
<evidence type="ECO:0000259" key="7">
    <source>
        <dbReference type="PROSITE" id="PS50123"/>
    </source>
</evidence>
<dbReference type="PANTHER" id="PTHR24422">
    <property type="entry name" value="CHEMOTAXIS PROTEIN METHYLTRANSFERASE"/>
    <property type="match status" value="1"/>
</dbReference>